<keyword evidence="4 11" id="KW-0548">Nucleotidyltransferase</keyword>
<protein>
    <submittedName>
        <fullName evidence="11">DNA primase</fullName>
        <ecNumber evidence="11">2.7.7.-</ecNumber>
    </submittedName>
</protein>
<evidence type="ECO:0000256" key="2">
    <source>
        <dbReference type="ARBA" id="ARBA00022515"/>
    </source>
</evidence>
<dbReference type="Pfam" id="PF13155">
    <property type="entry name" value="Toprim_2"/>
    <property type="match status" value="1"/>
</dbReference>
<dbReference type="GO" id="GO:0005737">
    <property type="term" value="C:cytoplasm"/>
    <property type="evidence" value="ECO:0007669"/>
    <property type="project" value="TreeGrafter"/>
</dbReference>
<organism evidence="11 12">
    <name type="scientific">Megamonas hypermegale</name>
    <dbReference type="NCBI Taxonomy" id="158847"/>
    <lineage>
        <taxon>Bacteria</taxon>
        <taxon>Bacillati</taxon>
        <taxon>Bacillota</taxon>
        <taxon>Negativicutes</taxon>
        <taxon>Selenomonadales</taxon>
        <taxon>Selenomonadaceae</taxon>
        <taxon>Megamonas</taxon>
    </lineage>
</organism>
<dbReference type="Pfam" id="PF08275">
    <property type="entry name" value="DNAG_N"/>
    <property type="match status" value="1"/>
</dbReference>
<dbReference type="SUPFAM" id="SSF56731">
    <property type="entry name" value="DNA primase core"/>
    <property type="match status" value="1"/>
</dbReference>
<dbReference type="InterPro" id="IPR013264">
    <property type="entry name" value="DNAG_N"/>
</dbReference>
<dbReference type="AlphaFoldDB" id="A0A378NRX2"/>
<dbReference type="EMBL" id="UGPP01000001">
    <property type="protein sequence ID" value="STY71122.1"/>
    <property type="molecule type" value="Genomic_DNA"/>
</dbReference>
<dbReference type="Gene3D" id="3.90.580.10">
    <property type="entry name" value="Zinc finger, CHC2-type domain"/>
    <property type="match status" value="1"/>
</dbReference>
<dbReference type="Gene3D" id="3.40.1360.10">
    <property type="match status" value="1"/>
</dbReference>
<keyword evidence="3 11" id="KW-0808">Transferase</keyword>
<keyword evidence="7" id="KW-0863">Zinc-finger</keyword>
<dbReference type="GO" id="GO:0000428">
    <property type="term" value="C:DNA-directed RNA polymerase complex"/>
    <property type="evidence" value="ECO:0007669"/>
    <property type="project" value="UniProtKB-KW"/>
</dbReference>
<evidence type="ECO:0000256" key="4">
    <source>
        <dbReference type="ARBA" id="ARBA00022695"/>
    </source>
</evidence>
<name>A0A378NRX2_9FIRM</name>
<dbReference type="PANTHER" id="PTHR30313:SF2">
    <property type="entry name" value="DNA PRIMASE"/>
    <property type="match status" value="1"/>
</dbReference>
<dbReference type="InterPro" id="IPR002694">
    <property type="entry name" value="Znf_CHC2"/>
</dbReference>
<dbReference type="PROSITE" id="PS50880">
    <property type="entry name" value="TOPRIM"/>
    <property type="match status" value="1"/>
</dbReference>
<accession>A0A378NRX2</accession>
<keyword evidence="8" id="KW-0862">Zinc</keyword>
<keyword evidence="2" id="KW-0639">Primosome</keyword>
<dbReference type="GO" id="GO:0006269">
    <property type="term" value="P:DNA replication, synthesis of primer"/>
    <property type="evidence" value="ECO:0007669"/>
    <property type="project" value="UniProtKB-KW"/>
</dbReference>
<gene>
    <name evidence="11" type="primary">dnaG_2</name>
    <name evidence="11" type="ORF">NCTC10571_01274</name>
</gene>
<dbReference type="CDD" id="cd03364">
    <property type="entry name" value="TOPRIM_DnaG_primases"/>
    <property type="match status" value="1"/>
</dbReference>
<evidence type="ECO:0000256" key="6">
    <source>
        <dbReference type="ARBA" id="ARBA00022723"/>
    </source>
</evidence>
<keyword evidence="5" id="KW-0235">DNA replication</keyword>
<evidence type="ECO:0000256" key="9">
    <source>
        <dbReference type="ARBA" id="ARBA00023163"/>
    </source>
</evidence>
<evidence type="ECO:0000256" key="1">
    <source>
        <dbReference type="ARBA" id="ARBA00022478"/>
    </source>
</evidence>
<evidence type="ECO:0000256" key="5">
    <source>
        <dbReference type="ARBA" id="ARBA00022705"/>
    </source>
</evidence>
<dbReference type="InterPro" id="IPR034151">
    <property type="entry name" value="TOPRIM_DnaG_bac"/>
</dbReference>
<keyword evidence="9" id="KW-0804">Transcription</keyword>
<dbReference type="GO" id="GO:0003677">
    <property type="term" value="F:DNA binding"/>
    <property type="evidence" value="ECO:0007669"/>
    <property type="project" value="InterPro"/>
</dbReference>
<dbReference type="Proteomes" id="UP000255234">
    <property type="component" value="Unassembled WGS sequence"/>
</dbReference>
<dbReference type="Pfam" id="PF01807">
    <property type="entry name" value="Zn_ribbon_DnaG"/>
    <property type="match status" value="1"/>
</dbReference>
<dbReference type="GO" id="GO:0008270">
    <property type="term" value="F:zinc ion binding"/>
    <property type="evidence" value="ECO:0007669"/>
    <property type="project" value="UniProtKB-KW"/>
</dbReference>
<dbReference type="RefSeq" id="WP_115151496.1">
    <property type="nucleotide sequence ID" value="NZ_UGPP01000001.1"/>
</dbReference>
<evidence type="ECO:0000313" key="11">
    <source>
        <dbReference type="EMBL" id="STY71122.1"/>
    </source>
</evidence>
<reference evidence="11 12" key="1">
    <citation type="submission" date="2018-06" db="EMBL/GenBank/DDBJ databases">
        <authorList>
            <consortium name="Pathogen Informatics"/>
            <person name="Doyle S."/>
        </authorList>
    </citation>
    <scope>NUCLEOTIDE SEQUENCE [LARGE SCALE GENOMIC DNA]</scope>
    <source>
        <strain evidence="11 12">NCTC10571</strain>
    </source>
</reference>
<dbReference type="EC" id="2.7.7.-" evidence="11"/>
<evidence type="ECO:0000256" key="3">
    <source>
        <dbReference type="ARBA" id="ARBA00022679"/>
    </source>
</evidence>
<keyword evidence="6" id="KW-0479">Metal-binding</keyword>
<evidence type="ECO:0000256" key="8">
    <source>
        <dbReference type="ARBA" id="ARBA00022833"/>
    </source>
</evidence>
<feature type="domain" description="Toprim" evidence="10">
    <location>
        <begin position="235"/>
        <end position="316"/>
    </location>
</feature>
<proteinExistence type="predicted"/>
<evidence type="ECO:0000256" key="7">
    <source>
        <dbReference type="ARBA" id="ARBA00022771"/>
    </source>
</evidence>
<dbReference type="PANTHER" id="PTHR30313">
    <property type="entry name" value="DNA PRIMASE"/>
    <property type="match status" value="1"/>
</dbReference>
<dbReference type="GO" id="GO:1990077">
    <property type="term" value="C:primosome complex"/>
    <property type="evidence" value="ECO:0007669"/>
    <property type="project" value="UniProtKB-KW"/>
</dbReference>
<dbReference type="SMART" id="SM00493">
    <property type="entry name" value="TOPRIM"/>
    <property type="match status" value="1"/>
</dbReference>
<evidence type="ECO:0000259" key="10">
    <source>
        <dbReference type="PROSITE" id="PS50880"/>
    </source>
</evidence>
<dbReference type="GO" id="GO:0003899">
    <property type="term" value="F:DNA-directed RNA polymerase activity"/>
    <property type="evidence" value="ECO:0007669"/>
    <property type="project" value="InterPro"/>
</dbReference>
<sequence>MFSSNFKDKIKQKINLLELIKEYTDLKPAGDNIWQGRCPHPDHDDTTPSFRVWKNNDNTWSWACMGCHVGKKDTKDNKYRNYGSDCFAFVQWMSDHKNSKHIYSFTESIMILADKYNIPYCSDDKNNKIASLLEKNYIKAKCFNINLSNQTKKYLYNRGLDDYDIQKWCIGSNLFKSGFRITFPLFDSKKNVLGFSSRLISKQNNYSKYINSKESECFHKRSFLYGIHLLDESCDEIRITEGVFDVILSNKYNTKNVVATLGTAFTKEHVSIIKHLNKKPVFCLDGDKAGQRATYNAVKLLAEEGIYSKICILPNNMDLADLANQKKNDLEKYIQDNSLLYFQFLLKDCSKLFDSKLNELRLNFLPKILDVAKSVNTKEEKIIFNNFIQERFGIKQIC</sequence>
<dbReference type="SUPFAM" id="SSF57783">
    <property type="entry name" value="Zinc beta-ribbon"/>
    <property type="match status" value="1"/>
</dbReference>
<dbReference type="InterPro" id="IPR050219">
    <property type="entry name" value="DnaG_primase"/>
</dbReference>
<evidence type="ECO:0000313" key="12">
    <source>
        <dbReference type="Proteomes" id="UP000255234"/>
    </source>
</evidence>
<dbReference type="InterPro" id="IPR036977">
    <property type="entry name" value="DNA_primase_Znf_CHC2"/>
</dbReference>
<keyword evidence="1" id="KW-0240">DNA-directed RNA polymerase</keyword>
<dbReference type="InterPro" id="IPR006171">
    <property type="entry name" value="TOPRIM_dom"/>
</dbReference>